<dbReference type="AlphaFoldDB" id="A0A7W8E397"/>
<dbReference type="RefSeq" id="WP_184215805.1">
    <property type="nucleotide sequence ID" value="NZ_JACHIP010000002.1"/>
</dbReference>
<reference evidence="2 3" key="1">
    <citation type="submission" date="2020-08" db="EMBL/GenBank/DDBJ databases">
        <title>Genomic Encyclopedia of Type Strains, Phase IV (KMG-V): Genome sequencing to study the core and pangenomes of soil and plant-associated prokaryotes.</title>
        <authorList>
            <person name="Whitman W."/>
        </authorList>
    </citation>
    <scope>NUCLEOTIDE SEQUENCE [LARGE SCALE GENOMIC DNA]</scope>
    <source>
        <strain evidence="2 3">M8UP14</strain>
    </source>
</reference>
<keyword evidence="3" id="KW-1185">Reference proteome</keyword>
<protein>
    <submittedName>
        <fullName evidence="2">Uncharacterized protein</fullName>
    </submittedName>
</protein>
<feature type="compositionally biased region" description="Basic and acidic residues" evidence="1">
    <location>
        <begin position="1"/>
        <end position="16"/>
    </location>
</feature>
<evidence type="ECO:0000313" key="3">
    <source>
        <dbReference type="Proteomes" id="UP000540989"/>
    </source>
</evidence>
<organism evidence="2 3">
    <name type="scientific">Granulicella aggregans</name>
    <dbReference type="NCBI Taxonomy" id="474949"/>
    <lineage>
        <taxon>Bacteria</taxon>
        <taxon>Pseudomonadati</taxon>
        <taxon>Acidobacteriota</taxon>
        <taxon>Terriglobia</taxon>
        <taxon>Terriglobales</taxon>
        <taxon>Acidobacteriaceae</taxon>
        <taxon>Granulicella</taxon>
    </lineage>
</organism>
<evidence type="ECO:0000256" key="1">
    <source>
        <dbReference type="SAM" id="MobiDB-lite"/>
    </source>
</evidence>
<evidence type="ECO:0000313" key="2">
    <source>
        <dbReference type="EMBL" id="MBB5057226.1"/>
    </source>
</evidence>
<gene>
    <name evidence="2" type="ORF">HDF16_001911</name>
</gene>
<dbReference type="EMBL" id="JACHIP010000002">
    <property type="protein sequence ID" value="MBB5057226.1"/>
    <property type="molecule type" value="Genomic_DNA"/>
</dbReference>
<accession>A0A7W8E397</accession>
<sequence length="126" mass="13675">MPSGKSDRKPAGHDQPVDPESATQTSKATDKKSPSPGQCRNYTRKAVAKSLPDIIVTFVAQAKGGSVSHFNHLAKFGGFDLRPIPASVKRKGKSFAQRLLNNMKEHEAKMIASRDAKLAAERESCK</sequence>
<dbReference type="Proteomes" id="UP000540989">
    <property type="component" value="Unassembled WGS sequence"/>
</dbReference>
<comment type="caution">
    <text evidence="2">The sequence shown here is derived from an EMBL/GenBank/DDBJ whole genome shotgun (WGS) entry which is preliminary data.</text>
</comment>
<feature type="region of interest" description="Disordered" evidence="1">
    <location>
        <begin position="1"/>
        <end position="41"/>
    </location>
</feature>
<proteinExistence type="predicted"/>
<name>A0A7W8E397_9BACT</name>